<dbReference type="KEGG" id="lfc:LFE_0810"/>
<proteinExistence type="predicted"/>
<dbReference type="Proteomes" id="UP000007382">
    <property type="component" value="Chromosome"/>
</dbReference>
<feature type="compositionally biased region" description="Basic and acidic residues" evidence="1">
    <location>
        <begin position="39"/>
        <end position="53"/>
    </location>
</feature>
<organism evidence="2 3">
    <name type="scientific">Leptospirillum ferrooxidans (strain C2-3)</name>
    <dbReference type="NCBI Taxonomy" id="1162668"/>
    <lineage>
        <taxon>Bacteria</taxon>
        <taxon>Pseudomonadati</taxon>
        <taxon>Nitrospirota</taxon>
        <taxon>Nitrospiria</taxon>
        <taxon>Nitrospirales</taxon>
        <taxon>Nitrospiraceae</taxon>
        <taxon>Leptospirillum</taxon>
    </lineage>
</organism>
<gene>
    <name evidence="2" type="ordered locus">LFE_0810</name>
</gene>
<accession>I0IMM4</accession>
<evidence type="ECO:0000256" key="1">
    <source>
        <dbReference type="SAM" id="MobiDB-lite"/>
    </source>
</evidence>
<dbReference type="AlphaFoldDB" id="I0IMM4"/>
<name>I0IMM4_LEPFC</name>
<sequence length="53" mass="5695">MNPSLKIGNNGAEGGTRTRTGLPPLDPEPSVSTISPLRLDQKSLTRESYEKNA</sequence>
<feature type="region of interest" description="Disordered" evidence="1">
    <location>
        <begin position="1"/>
        <end position="53"/>
    </location>
</feature>
<dbReference type="EMBL" id="AP012342">
    <property type="protein sequence ID" value="BAM06523.1"/>
    <property type="molecule type" value="Genomic_DNA"/>
</dbReference>
<reference evidence="2 3" key="1">
    <citation type="journal article" date="2012" name="J. Bacteriol.">
        <title>Complete Genome Sequence of Leptospirillum ferrooxidans Strain C2-3, Isolated from a Fresh Volcanic Ash Deposit on the Island of Miyake, Japan.</title>
        <authorList>
            <person name="Fujimura R."/>
            <person name="Sato Y."/>
            <person name="Nishizawa T."/>
            <person name="Oshima K."/>
            <person name="Kim S.-W."/>
            <person name="Hattori M."/>
            <person name="Kamijo T."/>
            <person name="Ohta H."/>
        </authorList>
    </citation>
    <scope>NUCLEOTIDE SEQUENCE [LARGE SCALE GENOMIC DNA]</scope>
    <source>
        <strain evidence="2 3">C2-3</strain>
    </source>
</reference>
<reference evidence="3" key="2">
    <citation type="submission" date="2012-03" db="EMBL/GenBank/DDBJ databases">
        <title>The complete genome sequence of the pioneer microbe on fresh volcanic deposit, Leptospirillum ferrooxidans strain C2-3.</title>
        <authorList>
            <person name="Fujimura R."/>
            <person name="Sato Y."/>
            <person name="Nishizawa T."/>
            <person name="Nanba K."/>
            <person name="Oshima K."/>
            <person name="Hattori M."/>
            <person name="Kamijo T."/>
            <person name="Ohta H."/>
        </authorList>
    </citation>
    <scope>NUCLEOTIDE SEQUENCE [LARGE SCALE GENOMIC DNA]</scope>
    <source>
        <strain evidence="3">C2-3</strain>
    </source>
</reference>
<keyword evidence="3" id="KW-1185">Reference proteome</keyword>
<evidence type="ECO:0000313" key="3">
    <source>
        <dbReference type="Proteomes" id="UP000007382"/>
    </source>
</evidence>
<evidence type="ECO:0000313" key="2">
    <source>
        <dbReference type="EMBL" id="BAM06523.1"/>
    </source>
</evidence>
<dbReference type="HOGENOM" id="CLU_3063023_0_0_0"/>
<protein>
    <submittedName>
        <fullName evidence="2">Uncharacterized protein</fullName>
    </submittedName>
</protein>